<dbReference type="EMBL" id="KV427618">
    <property type="protein sequence ID" value="KZT07764.1"/>
    <property type="molecule type" value="Genomic_DNA"/>
</dbReference>
<dbReference type="GeneID" id="63825717"/>
<evidence type="ECO:0000313" key="3">
    <source>
        <dbReference type="Proteomes" id="UP000076871"/>
    </source>
</evidence>
<dbReference type="InParanoid" id="A0A165EU33"/>
<name>A0A165EU33_9APHY</name>
<evidence type="ECO:0000256" key="1">
    <source>
        <dbReference type="SAM" id="MobiDB-lite"/>
    </source>
</evidence>
<dbReference type="RefSeq" id="XP_040765504.1">
    <property type="nucleotide sequence ID" value="XM_040908688.1"/>
</dbReference>
<feature type="compositionally biased region" description="Basic and acidic residues" evidence="1">
    <location>
        <begin position="62"/>
        <end position="73"/>
    </location>
</feature>
<reference evidence="2 3" key="1">
    <citation type="journal article" date="2016" name="Mol. Biol. Evol.">
        <title>Comparative Genomics of Early-Diverging Mushroom-Forming Fungi Provides Insights into the Origins of Lignocellulose Decay Capabilities.</title>
        <authorList>
            <person name="Nagy L.G."/>
            <person name="Riley R."/>
            <person name="Tritt A."/>
            <person name="Adam C."/>
            <person name="Daum C."/>
            <person name="Floudas D."/>
            <person name="Sun H."/>
            <person name="Yadav J.S."/>
            <person name="Pangilinan J."/>
            <person name="Larsson K.H."/>
            <person name="Matsuura K."/>
            <person name="Barry K."/>
            <person name="Labutti K."/>
            <person name="Kuo R."/>
            <person name="Ohm R.A."/>
            <person name="Bhattacharya S.S."/>
            <person name="Shirouzu T."/>
            <person name="Yoshinaga Y."/>
            <person name="Martin F.M."/>
            <person name="Grigoriev I.V."/>
            <person name="Hibbett D.S."/>
        </authorList>
    </citation>
    <scope>NUCLEOTIDE SEQUENCE [LARGE SCALE GENOMIC DNA]</scope>
    <source>
        <strain evidence="2 3">93-53</strain>
    </source>
</reference>
<dbReference type="AlphaFoldDB" id="A0A165EU33"/>
<evidence type="ECO:0000313" key="2">
    <source>
        <dbReference type="EMBL" id="KZT07764.1"/>
    </source>
</evidence>
<dbReference type="Proteomes" id="UP000076871">
    <property type="component" value="Unassembled WGS sequence"/>
</dbReference>
<accession>A0A165EU33</accession>
<sequence>MPPKAPQLETSRFAEPSEPSDNRPEDNPKEQLMGNQEENPQVVAHNRGEQAADYGRGSGRGSLKEAKRDEGKGRGKAKGRL</sequence>
<gene>
    <name evidence="2" type="ORF">LAESUDRAFT_724760</name>
</gene>
<dbReference type="OrthoDB" id="2802639at2759"/>
<organism evidence="2 3">
    <name type="scientific">Laetiporus sulphureus 93-53</name>
    <dbReference type="NCBI Taxonomy" id="1314785"/>
    <lineage>
        <taxon>Eukaryota</taxon>
        <taxon>Fungi</taxon>
        <taxon>Dikarya</taxon>
        <taxon>Basidiomycota</taxon>
        <taxon>Agaricomycotina</taxon>
        <taxon>Agaricomycetes</taxon>
        <taxon>Polyporales</taxon>
        <taxon>Laetiporus</taxon>
    </lineage>
</organism>
<feature type="compositionally biased region" description="Basic and acidic residues" evidence="1">
    <location>
        <begin position="20"/>
        <end position="29"/>
    </location>
</feature>
<proteinExistence type="predicted"/>
<protein>
    <submittedName>
        <fullName evidence="2">Uncharacterized protein</fullName>
    </submittedName>
</protein>
<feature type="region of interest" description="Disordered" evidence="1">
    <location>
        <begin position="1"/>
        <end position="81"/>
    </location>
</feature>
<keyword evidence="3" id="KW-1185">Reference proteome</keyword>